<sequence>MSSDFNLIHNEDLDSTSKNDRFDTESYLLESLLNRDTLMASFPKINSLLDVFSGELITIPPRIVNSEHEEYISLIESDSLREEIDIFLAPDDSMPPGIENDDYDSKGVILFLEELLSNDSLSLPKNESFHFDVSSSPRPHAKPQDDDGIYFDDEPITRILTNKVVGDISKHCVLIPKLLLTQPTLCPVIDTLLQFSSKNKDKVHLLSHRAFKAFNLFSESPMMIYGGNIPILDVPFVHFYPP</sequence>
<accession>A0A699JNY6</accession>
<dbReference type="EMBL" id="BKCJ010426242">
    <property type="protein sequence ID" value="GFA45060.1"/>
    <property type="molecule type" value="Genomic_DNA"/>
</dbReference>
<evidence type="ECO:0000313" key="1">
    <source>
        <dbReference type="EMBL" id="GFA45060.1"/>
    </source>
</evidence>
<comment type="caution">
    <text evidence="1">The sequence shown here is derived from an EMBL/GenBank/DDBJ whole genome shotgun (WGS) entry which is preliminary data.</text>
</comment>
<name>A0A699JNY6_TANCI</name>
<dbReference type="AlphaFoldDB" id="A0A699JNY6"/>
<gene>
    <name evidence="1" type="ORF">Tci_617032</name>
</gene>
<proteinExistence type="predicted"/>
<reference evidence="1" key="1">
    <citation type="journal article" date="2019" name="Sci. Rep.">
        <title>Draft genome of Tanacetum cinerariifolium, the natural source of mosquito coil.</title>
        <authorList>
            <person name="Yamashiro T."/>
            <person name="Shiraishi A."/>
            <person name="Satake H."/>
            <person name="Nakayama K."/>
        </authorList>
    </citation>
    <scope>NUCLEOTIDE SEQUENCE</scope>
</reference>
<evidence type="ECO:0008006" key="2">
    <source>
        <dbReference type="Google" id="ProtNLM"/>
    </source>
</evidence>
<protein>
    <recommendedName>
        <fullName evidence="2">Reverse transcriptase domain-containing protein</fullName>
    </recommendedName>
</protein>
<organism evidence="1">
    <name type="scientific">Tanacetum cinerariifolium</name>
    <name type="common">Dalmatian daisy</name>
    <name type="synonym">Chrysanthemum cinerariifolium</name>
    <dbReference type="NCBI Taxonomy" id="118510"/>
    <lineage>
        <taxon>Eukaryota</taxon>
        <taxon>Viridiplantae</taxon>
        <taxon>Streptophyta</taxon>
        <taxon>Embryophyta</taxon>
        <taxon>Tracheophyta</taxon>
        <taxon>Spermatophyta</taxon>
        <taxon>Magnoliopsida</taxon>
        <taxon>eudicotyledons</taxon>
        <taxon>Gunneridae</taxon>
        <taxon>Pentapetalae</taxon>
        <taxon>asterids</taxon>
        <taxon>campanulids</taxon>
        <taxon>Asterales</taxon>
        <taxon>Asteraceae</taxon>
        <taxon>Asteroideae</taxon>
        <taxon>Anthemideae</taxon>
        <taxon>Anthemidinae</taxon>
        <taxon>Tanacetum</taxon>
    </lineage>
</organism>